<dbReference type="Proteomes" id="UP000182015">
    <property type="component" value="Unassembled WGS sequence"/>
</dbReference>
<dbReference type="SUPFAM" id="SSF48179">
    <property type="entry name" value="6-phosphogluconate dehydrogenase C-terminal domain-like"/>
    <property type="match status" value="2"/>
</dbReference>
<dbReference type="InterPro" id="IPR006108">
    <property type="entry name" value="3HC_DH_C"/>
</dbReference>
<dbReference type="Pfam" id="PF02737">
    <property type="entry name" value="3HCDH_N"/>
    <property type="match status" value="1"/>
</dbReference>
<dbReference type="InterPro" id="IPR029045">
    <property type="entry name" value="ClpP/crotonase-like_dom_sf"/>
</dbReference>
<dbReference type="SUPFAM" id="SSF52096">
    <property type="entry name" value="ClpP/crotonase"/>
    <property type="match status" value="1"/>
</dbReference>
<evidence type="ECO:0000259" key="10">
    <source>
        <dbReference type="Pfam" id="PF16113"/>
    </source>
</evidence>
<dbReference type="PANTHER" id="PTHR43612:SF3">
    <property type="entry name" value="TRIFUNCTIONAL ENZYME SUBUNIT ALPHA, MITOCHONDRIAL"/>
    <property type="match status" value="1"/>
</dbReference>
<feature type="domain" description="3-hydroxyacyl-CoA dehydrogenase C-terminal" evidence="8">
    <location>
        <begin position="187"/>
        <end position="269"/>
    </location>
</feature>
<dbReference type="FunFam" id="3.40.50.720:FF:000009">
    <property type="entry name" value="Fatty oxidation complex, alpha subunit"/>
    <property type="match status" value="1"/>
</dbReference>
<organism evidence="11 12">
    <name type="scientific">Streptococcus bovimastitidis</name>
    <dbReference type="NCBI Taxonomy" id="1856638"/>
    <lineage>
        <taxon>Bacteria</taxon>
        <taxon>Bacillati</taxon>
        <taxon>Bacillota</taxon>
        <taxon>Bacilli</taxon>
        <taxon>Lactobacillales</taxon>
        <taxon>Streptococcaceae</taxon>
        <taxon>Streptococcus</taxon>
    </lineage>
</organism>
<protein>
    <recommendedName>
        <fullName evidence="4">enoyl-CoA hydratase</fullName>
        <ecNumber evidence="4">4.2.1.17</ecNumber>
    </recommendedName>
</protein>
<keyword evidence="5" id="KW-0560">Oxidoreductase</keyword>
<dbReference type="Gene3D" id="3.90.226.10">
    <property type="entry name" value="2-enoyl-CoA Hydratase, Chain A, domain 1"/>
    <property type="match status" value="1"/>
</dbReference>
<dbReference type="SUPFAM" id="SSF51735">
    <property type="entry name" value="NAD(P)-binding Rossmann-fold domains"/>
    <property type="match status" value="1"/>
</dbReference>
<dbReference type="Pfam" id="PF16113">
    <property type="entry name" value="ECH_2"/>
    <property type="match status" value="1"/>
</dbReference>
<reference evidence="12" key="1">
    <citation type="submission" date="2016-06" db="EMBL/GenBank/DDBJ databases">
        <authorList>
            <person name="de Vries S.P.W."/>
            <person name="Hadjirin N.F."/>
            <person name="Lay E.M."/>
            <person name="Zadoks R.N."/>
            <person name="Peacock S.J."/>
            <person name="Parkhill J."/>
            <person name="Grant A.J."/>
            <person name="Mcdougall S."/>
            <person name="Holmes M.A."/>
        </authorList>
    </citation>
    <scope>NUCLEOTIDE SEQUENCE [LARGE SCALE GENOMIC DNA]</scope>
    <source>
        <strain evidence="12">NZ1587</strain>
    </source>
</reference>
<evidence type="ECO:0000256" key="3">
    <source>
        <dbReference type="ARBA" id="ARBA00009463"/>
    </source>
</evidence>
<comment type="similarity">
    <text evidence="3">Belongs to the 3-hydroxyacyl-CoA dehydrogenase family.</text>
</comment>
<keyword evidence="6" id="KW-0520">NAD</keyword>
<sequence>MSQEFTVAVIGAGTMGSGIAQKIAQEGIKCYLVDVSQEAVDRGMGIIKTMLDQGKERKVFTDAFVEATLGNLIPTTNYEDVKSVDFVIEAVFEDEKVKADVLSKLDQICDEKTILSSNTSSFYIKNLAKATNRPDRFIGMHYFFHPAKNRLLEIISHEGTSPETVAIANKFSDMHGKTAITVKDAPGFAVNRFFVPWLTEAVKLFEEGVANKATIDAAARAAFKIGMGPFALMNATGIPVAYHSANTLGREVSDSYYPSQLLKEQTESRQLWDLEDGPIDESKFQAVQDHLLATVISVAGKLVDEGVASIEDVNRGAVVGLRWKVGPFQLANQIGVKKAYEMVEKLAEKRPGFEVSSLLKKQAELDKDFDFSFVDYSVVNGIARIRINRPEAMNALNPTVVGQIEEAFNKAESDDAVRAIVFSGAGKAFVAGADLKFFVDAIKTNSLDKNYAFTSGGHKLLRRIELSKKYTIALLDGLSLGGGSELALACQAIIATEKGSMGFPESGLGIYPGLGGMLRTNHQIGKELTKYYVLTGRGITAKDAADLGIVTKLAEAGNLNEAIEELITAGRPDKYRDRPLPEKYAEIKAAFSDANFANTVNGQASEGVSPEFAAKMAKTISYKGPGIVKLIPEMIDQQAELTLDEGIAYELSLLNETFAKEEALIGLEASLAGKRPDYSGLK</sequence>
<dbReference type="EC" id="4.2.1.17" evidence="4"/>
<evidence type="ECO:0000256" key="1">
    <source>
        <dbReference type="ARBA" id="ARBA00005086"/>
    </source>
</evidence>
<feature type="domain" description="Enoyl-CoA hydratase/isomerase" evidence="10">
    <location>
        <begin position="383"/>
        <end position="674"/>
    </location>
</feature>
<dbReference type="EMBL" id="LZDD01000002">
    <property type="protein sequence ID" value="OJF71892.1"/>
    <property type="molecule type" value="Genomic_DNA"/>
</dbReference>
<evidence type="ECO:0000256" key="5">
    <source>
        <dbReference type="ARBA" id="ARBA00023002"/>
    </source>
</evidence>
<dbReference type="GO" id="GO:0006635">
    <property type="term" value="P:fatty acid beta-oxidation"/>
    <property type="evidence" value="ECO:0007669"/>
    <property type="project" value="UniProtKB-ARBA"/>
</dbReference>
<dbReference type="InterPro" id="IPR006176">
    <property type="entry name" value="3-OHacyl-CoA_DH_NAD-bd"/>
</dbReference>
<name>A0A1L8MMB6_9STRE</name>
<dbReference type="GO" id="GO:0004300">
    <property type="term" value="F:enoyl-CoA hydratase activity"/>
    <property type="evidence" value="ECO:0007669"/>
    <property type="project" value="UniProtKB-EC"/>
</dbReference>
<evidence type="ECO:0000256" key="7">
    <source>
        <dbReference type="ARBA" id="ARBA00049556"/>
    </source>
</evidence>
<evidence type="ECO:0000256" key="4">
    <source>
        <dbReference type="ARBA" id="ARBA00012076"/>
    </source>
</evidence>
<evidence type="ECO:0000313" key="12">
    <source>
        <dbReference type="Proteomes" id="UP000182015"/>
    </source>
</evidence>
<evidence type="ECO:0000256" key="6">
    <source>
        <dbReference type="ARBA" id="ARBA00023027"/>
    </source>
</evidence>
<comment type="similarity">
    <text evidence="2">In the N-terminal section; belongs to the enoyl-CoA hydratase/isomerase family.</text>
</comment>
<dbReference type="GO" id="GO:0070403">
    <property type="term" value="F:NAD+ binding"/>
    <property type="evidence" value="ECO:0007669"/>
    <property type="project" value="InterPro"/>
</dbReference>
<gene>
    <name evidence="11" type="ORF">A9Q68_07900</name>
</gene>
<feature type="domain" description="3-hydroxyacyl-CoA dehydrogenase C-terminal" evidence="8">
    <location>
        <begin position="289"/>
        <end position="362"/>
    </location>
</feature>
<dbReference type="Gene3D" id="3.40.50.720">
    <property type="entry name" value="NAD(P)-binding Rossmann-like Domain"/>
    <property type="match status" value="1"/>
</dbReference>
<dbReference type="STRING" id="1856638.A9Q68_07900"/>
<keyword evidence="12" id="KW-1185">Reference proteome</keyword>
<comment type="pathway">
    <text evidence="1">Lipid metabolism; butanoate metabolism.</text>
</comment>
<dbReference type="PROSITE" id="PS00166">
    <property type="entry name" value="ENOYL_COA_HYDRATASE"/>
    <property type="match status" value="1"/>
</dbReference>
<dbReference type="Gene3D" id="1.10.1040.50">
    <property type="match status" value="1"/>
</dbReference>
<proteinExistence type="inferred from homology"/>
<evidence type="ECO:0000259" key="9">
    <source>
        <dbReference type="Pfam" id="PF02737"/>
    </source>
</evidence>
<dbReference type="OrthoDB" id="9771883at2"/>
<dbReference type="GO" id="GO:0016509">
    <property type="term" value="F:long-chain (3S)-3-hydroxyacyl-CoA dehydrogenase (NAD+) activity"/>
    <property type="evidence" value="ECO:0007669"/>
    <property type="project" value="TreeGrafter"/>
</dbReference>
<dbReference type="AlphaFoldDB" id="A0A1L8MMB6"/>
<comment type="caution">
    <text evidence="11">The sequence shown here is derived from an EMBL/GenBank/DDBJ whole genome shotgun (WGS) entry which is preliminary data.</text>
</comment>
<dbReference type="InterPro" id="IPR008927">
    <property type="entry name" value="6-PGluconate_DH-like_C_sf"/>
</dbReference>
<dbReference type="InterPro" id="IPR018376">
    <property type="entry name" value="Enoyl-CoA_hyd/isom_CS"/>
</dbReference>
<dbReference type="PANTHER" id="PTHR43612">
    <property type="entry name" value="TRIFUNCTIONAL ENZYME SUBUNIT ALPHA"/>
    <property type="match status" value="1"/>
</dbReference>
<dbReference type="Pfam" id="PF00725">
    <property type="entry name" value="3HCDH"/>
    <property type="match status" value="2"/>
</dbReference>
<dbReference type="InterPro" id="IPR036291">
    <property type="entry name" value="NAD(P)-bd_dom_sf"/>
</dbReference>
<dbReference type="InterPro" id="IPR045004">
    <property type="entry name" value="ECH_dom"/>
</dbReference>
<dbReference type="RefSeq" id="WP_071794181.1">
    <property type="nucleotide sequence ID" value="NZ_LZDD01000002.1"/>
</dbReference>
<comment type="catalytic activity">
    <reaction evidence="7">
        <text>a (3S)-3-hydroxyacyl-CoA + NAD(+) = a 3-oxoacyl-CoA + NADH + H(+)</text>
        <dbReference type="Rhea" id="RHEA:22432"/>
        <dbReference type="ChEBI" id="CHEBI:15378"/>
        <dbReference type="ChEBI" id="CHEBI:57318"/>
        <dbReference type="ChEBI" id="CHEBI:57540"/>
        <dbReference type="ChEBI" id="CHEBI:57945"/>
        <dbReference type="ChEBI" id="CHEBI:90726"/>
        <dbReference type="EC" id="1.1.1.35"/>
    </reaction>
</comment>
<evidence type="ECO:0000256" key="2">
    <source>
        <dbReference type="ARBA" id="ARBA00008750"/>
    </source>
</evidence>
<evidence type="ECO:0000313" key="11">
    <source>
        <dbReference type="EMBL" id="OJF71892.1"/>
    </source>
</evidence>
<evidence type="ECO:0000259" key="8">
    <source>
        <dbReference type="Pfam" id="PF00725"/>
    </source>
</evidence>
<feature type="domain" description="3-hydroxyacyl-CoA dehydrogenase NAD binding" evidence="9">
    <location>
        <begin position="6"/>
        <end position="184"/>
    </location>
</feature>
<dbReference type="InterPro" id="IPR050136">
    <property type="entry name" value="FA_oxidation_alpha_subunit"/>
</dbReference>
<accession>A0A1L8MMB6</accession>
<dbReference type="CDD" id="cd06558">
    <property type="entry name" value="crotonase-like"/>
    <property type="match status" value="1"/>
</dbReference>